<comment type="similarity">
    <text evidence="5">Belongs to the IspH family.</text>
</comment>
<dbReference type="GO" id="GO:0016114">
    <property type="term" value="P:terpenoid biosynthetic process"/>
    <property type="evidence" value="ECO:0007669"/>
    <property type="project" value="UniProtKB-UniRule"/>
</dbReference>
<feature type="binding site" evidence="5">
    <location>
        <position position="99"/>
    </location>
    <ligand>
        <name>[4Fe-4S] cluster</name>
        <dbReference type="ChEBI" id="CHEBI:49883"/>
    </ligand>
</feature>
<dbReference type="HOGENOM" id="CLU_027486_0_1_9"/>
<keyword evidence="5 6" id="KW-0560">Oxidoreductase</keyword>
<dbReference type="InterPro" id="IPR003451">
    <property type="entry name" value="LytB/IspH"/>
</dbReference>
<feature type="binding site" evidence="5">
    <location>
        <position position="225"/>
    </location>
    <ligand>
        <name>isopentenyl diphosphate</name>
        <dbReference type="ChEBI" id="CHEBI:128769"/>
    </ligand>
</feature>
<evidence type="ECO:0000313" key="7">
    <source>
        <dbReference type="Proteomes" id="UP000003494"/>
    </source>
</evidence>
<feature type="active site" description="Proton donor" evidence="5">
    <location>
        <position position="129"/>
    </location>
</feature>
<feature type="binding site" evidence="5">
    <location>
        <position position="127"/>
    </location>
    <ligand>
        <name>isopentenyl diphosphate</name>
        <dbReference type="ChEBI" id="CHEBI:128769"/>
    </ligand>
</feature>
<dbReference type="Proteomes" id="UP000003494">
    <property type="component" value="Unassembled WGS sequence"/>
</dbReference>
<keyword evidence="2 5" id="KW-0479">Metal-binding</keyword>
<dbReference type="GO" id="GO:0046872">
    <property type="term" value="F:metal ion binding"/>
    <property type="evidence" value="ECO:0007669"/>
    <property type="project" value="UniProtKB-KW"/>
</dbReference>
<keyword evidence="3 5" id="KW-0408">Iron</keyword>
<dbReference type="RefSeq" id="WP_006906246.1">
    <property type="nucleotide sequence ID" value="NZ_GG665866.1"/>
</dbReference>
<feature type="binding site" evidence="5">
    <location>
        <position position="77"/>
    </location>
    <ligand>
        <name>dimethylallyl diphosphate</name>
        <dbReference type="ChEBI" id="CHEBI:57623"/>
    </ligand>
</feature>
<dbReference type="Gene3D" id="3.40.1010.20">
    <property type="entry name" value="4-hydroxy-3-methylbut-2-enyl diphosphate reductase, catalytic domain"/>
    <property type="match status" value="2"/>
</dbReference>
<dbReference type="HAMAP" id="MF_00191">
    <property type="entry name" value="IspH"/>
    <property type="match status" value="1"/>
</dbReference>
<keyword evidence="4 5" id="KW-0411">Iron-sulfur</keyword>
<organism evidence="6 7">
    <name type="scientific">Shuttleworthella satelles DSM 14600</name>
    <dbReference type="NCBI Taxonomy" id="626523"/>
    <lineage>
        <taxon>Bacteria</taxon>
        <taxon>Bacillati</taxon>
        <taxon>Bacillota</taxon>
        <taxon>Clostridia</taxon>
        <taxon>Lachnospirales</taxon>
        <taxon>Lachnospiraceae</taxon>
        <taxon>Shuttleworthella</taxon>
    </lineage>
</organism>
<dbReference type="AlphaFoldDB" id="C4GBD5"/>
<comment type="caution">
    <text evidence="6">The sequence shown here is derived from an EMBL/GenBank/DDBJ whole genome shotgun (WGS) entry which is preliminary data.</text>
</comment>
<dbReference type="NCBIfam" id="TIGR00216">
    <property type="entry name" value="ispH_lytB"/>
    <property type="match status" value="1"/>
</dbReference>
<feature type="binding site" evidence="5">
    <location>
        <position position="226"/>
    </location>
    <ligand>
        <name>(2E)-4-hydroxy-3-methylbut-2-enyl diphosphate</name>
        <dbReference type="ChEBI" id="CHEBI:128753"/>
    </ligand>
</feature>
<reference evidence="6" key="1">
    <citation type="submission" date="2009-04" db="EMBL/GenBank/DDBJ databases">
        <authorList>
            <person name="Weinstock G."/>
            <person name="Sodergren E."/>
            <person name="Clifton S."/>
            <person name="Fulton L."/>
            <person name="Fulton B."/>
            <person name="Courtney L."/>
            <person name="Fronick C."/>
            <person name="Harrison M."/>
            <person name="Strong C."/>
            <person name="Farmer C."/>
            <person name="Delahaunty K."/>
            <person name="Markovic C."/>
            <person name="Hall O."/>
            <person name="Minx P."/>
            <person name="Tomlinson C."/>
            <person name="Mitreva M."/>
            <person name="Nelson J."/>
            <person name="Hou S."/>
            <person name="Wollam A."/>
            <person name="Pepin K.H."/>
            <person name="Johnson M."/>
            <person name="Bhonagiri V."/>
            <person name="Nash W.E."/>
            <person name="Warren W."/>
            <person name="Chinwalla A."/>
            <person name="Mardis E.R."/>
            <person name="Wilson R.K."/>
        </authorList>
    </citation>
    <scope>NUCLEOTIDE SEQUENCE [LARGE SCALE GENOMIC DNA]</scope>
    <source>
        <strain evidence="6">DSM 14600</strain>
    </source>
</reference>
<proteinExistence type="inferred from homology"/>
<feature type="binding site" evidence="5">
    <location>
        <position position="225"/>
    </location>
    <ligand>
        <name>(2E)-4-hydroxy-3-methylbut-2-enyl diphosphate</name>
        <dbReference type="ChEBI" id="CHEBI:128753"/>
    </ligand>
</feature>
<feature type="binding site" evidence="5">
    <location>
        <position position="13"/>
    </location>
    <ligand>
        <name>[4Fe-4S] cluster</name>
        <dbReference type="ChEBI" id="CHEBI:49883"/>
    </ligand>
</feature>
<dbReference type="eggNOG" id="COG0761">
    <property type="taxonomic scope" value="Bacteria"/>
</dbReference>
<feature type="binding site" evidence="5">
    <location>
        <position position="77"/>
    </location>
    <ligand>
        <name>(2E)-4-hydroxy-3-methylbut-2-enyl diphosphate</name>
        <dbReference type="ChEBI" id="CHEBI:128753"/>
    </ligand>
</feature>
<dbReference type="CDD" id="cd13944">
    <property type="entry name" value="lytB_ispH"/>
    <property type="match status" value="1"/>
</dbReference>
<dbReference type="UniPathway" id="UPA00059">
    <property type="reaction ID" value="UER00105"/>
</dbReference>
<keyword evidence="1 5" id="KW-0004">4Fe-4S</keyword>
<feature type="binding site" evidence="5">
    <location>
        <position position="227"/>
    </location>
    <ligand>
        <name>dimethylallyl diphosphate</name>
        <dbReference type="ChEBI" id="CHEBI:57623"/>
    </ligand>
</feature>
<sequence>MKNVILAPSAGFCFGVQRAVDMVDQEIARGKGPIYTYGPIIHNEIVVRDFEKRGVAVIEEGHDLSEYEPGIVILRSHGITAKVYHDLEDHGFTLVDATCPNVLRIHRLVEKYAREGYHILIIGNARHPEVEGIIGWIPAGSPYTAITTEKEAEAFTLSENDKLLVVSQTTFNYKKFGQLVEILEQKGYDITAVNTICNATEERQRDAYEIARKTDVMLVIGGKNSSNTQKLYEICSRECKQTYFIQTIDDLDVSVLQSIQNVGITAGASTPQKIIKEVQTNVRNEF</sequence>
<dbReference type="PANTHER" id="PTHR30426:SF0">
    <property type="entry name" value="4-HYDROXY-3-METHYLBUT-2-ENYL DIPHOSPHATE REDUCTASE"/>
    <property type="match status" value="1"/>
</dbReference>
<accession>C4GBD5</accession>
<dbReference type="GO" id="GO:0050992">
    <property type="term" value="P:dimethylallyl diphosphate biosynthetic process"/>
    <property type="evidence" value="ECO:0007669"/>
    <property type="project" value="UniProtKB-UniRule"/>
</dbReference>
<dbReference type="GO" id="GO:0051539">
    <property type="term" value="F:4 iron, 4 sulfur cluster binding"/>
    <property type="evidence" value="ECO:0007669"/>
    <property type="project" value="UniProtKB-UniRule"/>
</dbReference>
<dbReference type="UniPathway" id="UPA00056">
    <property type="reaction ID" value="UER00097"/>
</dbReference>
<evidence type="ECO:0000256" key="4">
    <source>
        <dbReference type="ARBA" id="ARBA00023014"/>
    </source>
</evidence>
<dbReference type="STRING" id="626523.GCWU000342_01236"/>
<feature type="binding site" evidence="5">
    <location>
        <position position="226"/>
    </location>
    <ligand>
        <name>isopentenyl diphosphate</name>
        <dbReference type="ChEBI" id="CHEBI:128769"/>
    </ligand>
</feature>
<evidence type="ECO:0000256" key="2">
    <source>
        <dbReference type="ARBA" id="ARBA00022723"/>
    </source>
</evidence>
<feature type="binding site" evidence="5">
    <location>
        <position position="225"/>
    </location>
    <ligand>
        <name>dimethylallyl diphosphate</name>
        <dbReference type="ChEBI" id="CHEBI:57623"/>
    </ligand>
</feature>
<feature type="binding site" evidence="5">
    <location>
        <position position="169"/>
    </location>
    <ligand>
        <name>(2E)-4-hydroxy-3-methylbut-2-enyl diphosphate</name>
        <dbReference type="ChEBI" id="CHEBI:128753"/>
    </ligand>
</feature>
<protein>
    <recommendedName>
        <fullName evidence="5">4-hydroxy-3-methylbut-2-enyl diphosphate reductase</fullName>
        <shortName evidence="5">HMBPP reductase</shortName>
        <ecNumber evidence="5">1.17.7.4</ecNumber>
    </recommendedName>
</protein>
<evidence type="ECO:0000313" key="6">
    <source>
        <dbReference type="EMBL" id="EEP28428.1"/>
    </source>
</evidence>
<feature type="binding site" evidence="5">
    <location>
        <position position="269"/>
    </location>
    <ligand>
        <name>dimethylallyl diphosphate</name>
        <dbReference type="ChEBI" id="CHEBI:57623"/>
    </ligand>
</feature>
<feature type="binding site" evidence="5">
    <location>
        <position position="269"/>
    </location>
    <ligand>
        <name>isopentenyl diphosphate</name>
        <dbReference type="ChEBI" id="CHEBI:128769"/>
    </ligand>
</feature>
<comment type="catalytic activity">
    <reaction evidence="5">
        <text>isopentenyl diphosphate + 2 oxidized [2Fe-2S]-[ferredoxin] + H2O = (2E)-4-hydroxy-3-methylbut-2-enyl diphosphate + 2 reduced [2Fe-2S]-[ferredoxin] + 2 H(+)</text>
        <dbReference type="Rhea" id="RHEA:24488"/>
        <dbReference type="Rhea" id="RHEA-COMP:10000"/>
        <dbReference type="Rhea" id="RHEA-COMP:10001"/>
        <dbReference type="ChEBI" id="CHEBI:15377"/>
        <dbReference type="ChEBI" id="CHEBI:15378"/>
        <dbReference type="ChEBI" id="CHEBI:33737"/>
        <dbReference type="ChEBI" id="CHEBI:33738"/>
        <dbReference type="ChEBI" id="CHEBI:128753"/>
        <dbReference type="ChEBI" id="CHEBI:128769"/>
        <dbReference type="EC" id="1.17.7.4"/>
    </reaction>
</comment>
<evidence type="ECO:0000256" key="5">
    <source>
        <dbReference type="HAMAP-Rule" id="MF_00191"/>
    </source>
</evidence>
<feature type="binding site" evidence="5">
    <location>
        <position position="42"/>
    </location>
    <ligand>
        <name>dimethylallyl diphosphate</name>
        <dbReference type="ChEBI" id="CHEBI:57623"/>
    </ligand>
</feature>
<dbReference type="NCBIfam" id="NF002187">
    <property type="entry name" value="PRK01045.1-1"/>
    <property type="match status" value="1"/>
</dbReference>
<comment type="cofactor">
    <cofactor evidence="5">
        <name>[4Fe-4S] cluster</name>
        <dbReference type="ChEBI" id="CHEBI:49883"/>
    </cofactor>
    <text evidence="5">Binds 1 [4Fe-4S] cluster per subunit.</text>
</comment>
<feature type="binding site" evidence="5">
    <location>
        <position position="227"/>
    </location>
    <ligand>
        <name>(2E)-4-hydroxy-3-methylbut-2-enyl diphosphate</name>
        <dbReference type="ChEBI" id="CHEBI:128753"/>
    </ligand>
</feature>
<feature type="binding site" evidence="5">
    <location>
        <position position="42"/>
    </location>
    <ligand>
        <name>(2E)-4-hydroxy-3-methylbut-2-enyl diphosphate</name>
        <dbReference type="ChEBI" id="CHEBI:128753"/>
    </ligand>
</feature>
<dbReference type="EC" id="1.17.7.4" evidence="5"/>
<feature type="binding site" evidence="5">
    <location>
        <position position="227"/>
    </location>
    <ligand>
        <name>isopentenyl diphosphate</name>
        <dbReference type="ChEBI" id="CHEBI:128769"/>
    </ligand>
</feature>
<dbReference type="PANTHER" id="PTHR30426">
    <property type="entry name" value="4-HYDROXY-3-METHYLBUT-2-ENYL DIPHOSPHATE REDUCTASE"/>
    <property type="match status" value="1"/>
</dbReference>
<dbReference type="GO" id="GO:0051745">
    <property type="term" value="F:4-hydroxy-3-methylbut-2-enyl diphosphate reductase activity"/>
    <property type="evidence" value="ECO:0007669"/>
    <property type="project" value="UniProtKB-UniRule"/>
</dbReference>
<keyword evidence="7" id="KW-1185">Reference proteome</keyword>
<feature type="binding site" evidence="5">
    <location>
        <position position="197"/>
    </location>
    <ligand>
        <name>[4Fe-4S] cluster</name>
        <dbReference type="ChEBI" id="CHEBI:49883"/>
    </ligand>
</feature>
<feature type="binding site" evidence="5">
    <location>
        <position position="226"/>
    </location>
    <ligand>
        <name>dimethylallyl diphosphate</name>
        <dbReference type="ChEBI" id="CHEBI:57623"/>
    </ligand>
</feature>
<evidence type="ECO:0000256" key="1">
    <source>
        <dbReference type="ARBA" id="ARBA00022485"/>
    </source>
</evidence>
<dbReference type="Gene3D" id="3.40.50.11270">
    <property type="match status" value="1"/>
</dbReference>
<feature type="binding site" evidence="5">
    <location>
        <position position="127"/>
    </location>
    <ligand>
        <name>(2E)-4-hydroxy-3-methylbut-2-enyl diphosphate</name>
        <dbReference type="ChEBI" id="CHEBI:128753"/>
    </ligand>
</feature>
<dbReference type="Pfam" id="PF02401">
    <property type="entry name" value="LYTB"/>
    <property type="match status" value="1"/>
</dbReference>
<comment type="pathway">
    <text evidence="5">Isoprenoid biosynthesis; dimethylallyl diphosphate biosynthesis; dimethylallyl diphosphate from (2E)-4-hydroxy-3-methylbutenyl diphosphate: step 1/1.</text>
</comment>
<evidence type="ECO:0000256" key="3">
    <source>
        <dbReference type="ARBA" id="ARBA00023004"/>
    </source>
</evidence>
<comment type="pathway">
    <text evidence="5">Isoprenoid biosynthesis; isopentenyl diphosphate biosynthesis via DXP pathway; isopentenyl diphosphate from 1-deoxy-D-xylulose 5-phosphate: step 6/6.</text>
</comment>
<feature type="binding site" evidence="5">
    <location>
        <position position="269"/>
    </location>
    <ligand>
        <name>(2E)-4-hydroxy-3-methylbut-2-enyl diphosphate</name>
        <dbReference type="ChEBI" id="CHEBI:128753"/>
    </ligand>
</feature>
<keyword evidence="5" id="KW-0414">Isoprene biosynthesis</keyword>
<feature type="binding site" evidence="5">
    <location>
        <position position="77"/>
    </location>
    <ligand>
        <name>isopentenyl diphosphate</name>
        <dbReference type="ChEBI" id="CHEBI:128769"/>
    </ligand>
</feature>
<name>C4GBD5_9FIRM</name>
<dbReference type="EMBL" id="ACIP02000002">
    <property type="protein sequence ID" value="EEP28428.1"/>
    <property type="molecule type" value="Genomic_DNA"/>
</dbReference>
<gene>
    <name evidence="5 6" type="primary">ispH</name>
    <name evidence="6" type="ORF">GCWU000342_01236</name>
</gene>
<feature type="binding site" evidence="5">
    <location>
        <position position="127"/>
    </location>
    <ligand>
        <name>dimethylallyl diphosphate</name>
        <dbReference type="ChEBI" id="CHEBI:57623"/>
    </ligand>
</feature>
<comment type="catalytic activity">
    <reaction evidence="5">
        <text>dimethylallyl diphosphate + 2 oxidized [2Fe-2S]-[ferredoxin] + H2O = (2E)-4-hydroxy-3-methylbut-2-enyl diphosphate + 2 reduced [2Fe-2S]-[ferredoxin] + 2 H(+)</text>
        <dbReference type="Rhea" id="RHEA:24825"/>
        <dbReference type="Rhea" id="RHEA-COMP:10000"/>
        <dbReference type="Rhea" id="RHEA-COMP:10001"/>
        <dbReference type="ChEBI" id="CHEBI:15377"/>
        <dbReference type="ChEBI" id="CHEBI:15378"/>
        <dbReference type="ChEBI" id="CHEBI:33737"/>
        <dbReference type="ChEBI" id="CHEBI:33738"/>
        <dbReference type="ChEBI" id="CHEBI:57623"/>
        <dbReference type="ChEBI" id="CHEBI:128753"/>
        <dbReference type="EC" id="1.17.7.4"/>
    </reaction>
</comment>
<dbReference type="GO" id="GO:0019288">
    <property type="term" value="P:isopentenyl diphosphate biosynthetic process, methylerythritol 4-phosphate pathway"/>
    <property type="evidence" value="ECO:0007669"/>
    <property type="project" value="UniProtKB-UniRule"/>
</dbReference>
<feature type="binding site" evidence="5">
    <location>
        <position position="42"/>
    </location>
    <ligand>
        <name>isopentenyl diphosphate</name>
        <dbReference type="ChEBI" id="CHEBI:128769"/>
    </ligand>
</feature>
<comment type="function">
    <text evidence="5">Catalyzes the conversion of 1-hydroxy-2-methyl-2-(E)-butenyl 4-diphosphate (HMBPP) into a mixture of isopentenyl diphosphate (IPP) and dimethylallyl diphosphate (DMAPP). Acts in the terminal step of the DOXP/MEP pathway for isoprenoid precursor biosynthesis.</text>
</comment>